<evidence type="ECO:0000313" key="2">
    <source>
        <dbReference type="EMBL" id="KAA8542073.1"/>
    </source>
</evidence>
<name>A0A5J5BG00_9ASTE</name>
<sequence>MGLPQVSSNRIAEEVTASLSTFVHTPPRLVGMSSCDLSGMHVGHPGKMAGDFPCSSLKEFSKEPDALNLHKDGTANIQRLKIGSTDINGWFIRKGGRNMQSPVSRIVGFESRALNSPANVFEENQPDGMHPSAVVSNTSNATETAGSLVRKRLLSPLNGMLLQDQFDGESFDIGSTIYKSNSHDGSDNDNVTVLQEHKKLNLGNSNDFSPLTWSASSFPEKNSLDDNCGTGFRFFPDGPLLENKGPLACNLFSSSPGENFFGETTKVRTKALGGCKDNREELDDYYLMLKDMEHSLNGTIPGISSSHREDSSMASKSYQDVDVLRKKFDQFTPASTTGMVGQWGWDSTLKPQCIKLVRTLSGLPVRRSLVGSFEESLLSGRLSSGVVNQKIDGFLAVLNVTGGNFSPRPQKLPFAVNSVDGNNYLLYYSSIDLAGHSPSNKCRGPKMKRSLSLSVDDMQAEKSRLRIPMKGRIQLVLSNPEKTPIHTFFCNYDLSDMPAGTKTFLRQKVTLASSVLGIGGRKDPDKKNDIKPSFISNASHSSQRSGGVANLNGVDVVHAISSANESSEVLETEIPVNAGDLGNQSLIKKDIGSLDSCCGTFSSSDCIKTGVEGNDTLNTSHMSESKSVHGSSKVNESTSGSGVLRYALHLRFLCPFPKKCSRMVQRCKSDPFSAPSRNDTDIEVERRFYLYNDMRVVFPQRHSDADEGKLSVEYHFPSDPKYFSISN</sequence>
<proteinExistence type="predicted"/>
<dbReference type="PANTHER" id="PTHR13199">
    <property type="entry name" value="GH03947P"/>
    <property type="match status" value="1"/>
</dbReference>
<dbReference type="Pfam" id="PF13889">
    <property type="entry name" value="Chromosome_seg"/>
    <property type="match status" value="1"/>
</dbReference>
<dbReference type="InterPro" id="IPR025261">
    <property type="entry name" value="Atos-like_cons_dom"/>
</dbReference>
<gene>
    <name evidence="2" type="ORF">F0562_023225</name>
</gene>
<dbReference type="SMART" id="SM01177">
    <property type="entry name" value="DUF4210"/>
    <property type="match status" value="1"/>
</dbReference>
<dbReference type="EMBL" id="CM018035">
    <property type="protein sequence ID" value="KAA8542073.1"/>
    <property type="molecule type" value="Genomic_DNA"/>
</dbReference>
<evidence type="ECO:0000313" key="3">
    <source>
        <dbReference type="Proteomes" id="UP000325577"/>
    </source>
</evidence>
<dbReference type="PANTHER" id="PTHR13199:SF11">
    <property type="entry name" value="PROTEIN ATOSSA"/>
    <property type="match status" value="1"/>
</dbReference>
<dbReference type="Proteomes" id="UP000325577">
    <property type="component" value="Linkage Group LG12"/>
</dbReference>
<evidence type="ECO:0000259" key="1">
    <source>
        <dbReference type="SMART" id="SM01177"/>
    </source>
</evidence>
<dbReference type="OrthoDB" id="8625101at2759"/>
<dbReference type="AlphaFoldDB" id="A0A5J5BG00"/>
<dbReference type="InterPro" id="IPR033473">
    <property type="entry name" value="Atos-like_C"/>
</dbReference>
<feature type="domain" description="Atos-like conserved" evidence="1">
    <location>
        <begin position="369"/>
        <end position="428"/>
    </location>
</feature>
<dbReference type="Pfam" id="PF13915">
    <property type="entry name" value="DUF4210"/>
    <property type="match status" value="1"/>
</dbReference>
<keyword evidence="3" id="KW-1185">Reference proteome</keyword>
<reference evidence="2 3" key="1">
    <citation type="submission" date="2019-09" db="EMBL/GenBank/DDBJ databases">
        <title>A chromosome-level genome assembly of the Chinese tupelo Nyssa sinensis.</title>
        <authorList>
            <person name="Yang X."/>
            <person name="Kang M."/>
            <person name="Yang Y."/>
            <person name="Xiong H."/>
            <person name="Wang M."/>
            <person name="Zhang Z."/>
            <person name="Wang Z."/>
            <person name="Wu H."/>
            <person name="Ma T."/>
            <person name="Liu J."/>
            <person name="Xi Z."/>
        </authorList>
    </citation>
    <scope>NUCLEOTIDE SEQUENCE [LARGE SCALE GENOMIC DNA]</scope>
    <source>
        <strain evidence="2">J267</strain>
        <tissue evidence="2">Leaf</tissue>
    </source>
</reference>
<dbReference type="InterPro" id="IPR051506">
    <property type="entry name" value="ATOS_Transcription_Regulators"/>
</dbReference>
<accession>A0A5J5BG00</accession>
<protein>
    <recommendedName>
        <fullName evidence="1">Atos-like conserved domain-containing protein</fullName>
    </recommendedName>
</protein>
<organism evidence="2 3">
    <name type="scientific">Nyssa sinensis</name>
    <dbReference type="NCBI Taxonomy" id="561372"/>
    <lineage>
        <taxon>Eukaryota</taxon>
        <taxon>Viridiplantae</taxon>
        <taxon>Streptophyta</taxon>
        <taxon>Embryophyta</taxon>
        <taxon>Tracheophyta</taxon>
        <taxon>Spermatophyta</taxon>
        <taxon>Magnoliopsida</taxon>
        <taxon>eudicotyledons</taxon>
        <taxon>Gunneridae</taxon>
        <taxon>Pentapetalae</taxon>
        <taxon>asterids</taxon>
        <taxon>Cornales</taxon>
        <taxon>Nyssaceae</taxon>
        <taxon>Nyssa</taxon>
    </lineage>
</organism>